<reference evidence="3 4" key="1">
    <citation type="submission" date="2018-03" db="EMBL/GenBank/DDBJ databases">
        <title>Whole genome analyses suggest that Burkholderia sensu lato contains two further novel genera in the rhizoxinica-symbiotica group Mycetohabitans gen. nov., and Trinickia gen. nov.: implications for the evolution of diazotrophy and nodulation in the Burkholderiaceae.</title>
        <authorList>
            <person name="Estrada De Los Santos P."/>
            <person name="Palmer M."/>
            <person name="Chavez-Ramirez B."/>
            <person name="Steenkamp E.T."/>
            <person name="Hirsch A.M."/>
            <person name="Manyaka P."/>
            <person name="Maluk M."/>
            <person name="Lafos M."/>
            <person name="Crook M."/>
            <person name="Gross E."/>
            <person name="Simon M.F."/>
            <person name="Bueno Dos Reis Junior F."/>
            <person name="Poole P.S."/>
            <person name="Venter S.N."/>
            <person name="James E.K."/>
        </authorList>
    </citation>
    <scope>NUCLEOTIDE SEQUENCE [LARGE SCALE GENOMIC DNA]</scope>
    <source>
        <strain evidence="3 4">JPY-366</strain>
    </source>
</reference>
<gene>
    <name evidence="3" type="ORF">C9I57_26930</name>
</gene>
<evidence type="ECO:0000259" key="1">
    <source>
        <dbReference type="Pfam" id="PF10000"/>
    </source>
</evidence>
<evidence type="ECO:0000313" key="4">
    <source>
        <dbReference type="Proteomes" id="UP000240638"/>
    </source>
</evidence>
<dbReference type="InterPro" id="IPR027795">
    <property type="entry name" value="CASTOR_ACT_dom"/>
</dbReference>
<dbReference type="SUPFAM" id="SSF55021">
    <property type="entry name" value="ACT-like"/>
    <property type="match status" value="2"/>
</dbReference>
<accession>A0A2T3XM39</accession>
<name>A0A2T3XM39_9BURK</name>
<evidence type="ECO:0000313" key="3">
    <source>
        <dbReference type="EMBL" id="PTB17582.1"/>
    </source>
</evidence>
<organism evidence="3 4">
    <name type="scientific">Trinickia symbiotica</name>
    <dbReference type="NCBI Taxonomy" id="863227"/>
    <lineage>
        <taxon>Bacteria</taxon>
        <taxon>Pseudomonadati</taxon>
        <taxon>Pseudomonadota</taxon>
        <taxon>Betaproteobacteria</taxon>
        <taxon>Burkholderiales</taxon>
        <taxon>Burkholderiaceae</taxon>
        <taxon>Trinickia</taxon>
    </lineage>
</organism>
<dbReference type="PANTHER" id="PTHR39199">
    <property type="entry name" value="BLR5128 PROTEIN"/>
    <property type="match status" value="1"/>
</dbReference>
<keyword evidence="3" id="KW-0808">Transferase</keyword>
<dbReference type="RefSeq" id="WP_107153642.1">
    <property type="nucleotide sequence ID" value="NZ_PYUC01000017.1"/>
</dbReference>
<comment type="caution">
    <text evidence="3">The sequence shown here is derived from an EMBL/GenBank/DDBJ whole genome shotgun (WGS) entry which is preliminary data.</text>
</comment>
<dbReference type="GO" id="GO:0016740">
    <property type="term" value="F:transferase activity"/>
    <property type="evidence" value="ECO:0007669"/>
    <property type="project" value="UniProtKB-KW"/>
</dbReference>
<protein>
    <submittedName>
        <fullName evidence="3">Acetyltransferase</fullName>
    </submittedName>
</protein>
<evidence type="ECO:0000259" key="2">
    <source>
        <dbReference type="Pfam" id="PF13840"/>
    </source>
</evidence>
<dbReference type="Pfam" id="PF10000">
    <property type="entry name" value="ACT_3"/>
    <property type="match status" value="1"/>
</dbReference>
<sequence length="139" mass="14874">MSQPVSDLAQLLASMQPELNEGAYVFSSVQADRDVSQLAPLATFREREGLTVIIDEPTALREGLPVLFRAAWITLNVHSDLEAVGLTAAVADALTRARISCNVVAAAFHDHIFVPVERARDALAQLTDLQARAGQGVPG</sequence>
<proteinExistence type="predicted"/>
<dbReference type="PANTHER" id="PTHR39199:SF1">
    <property type="entry name" value="BLR5128 PROTEIN"/>
    <property type="match status" value="1"/>
</dbReference>
<dbReference type="InterPro" id="IPR018717">
    <property type="entry name" value="DUF2241"/>
</dbReference>
<dbReference type="AlphaFoldDB" id="A0A2T3XM39"/>
<feature type="domain" description="DUF2241" evidence="1">
    <location>
        <begin position="5"/>
        <end position="70"/>
    </location>
</feature>
<dbReference type="InterPro" id="IPR045865">
    <property type="entry name" value="ACT-like_dom_sf"/>
</dbReference>
<dbReference type="Pfam" id="PF13840">
    <property type="entry name" value="ACT_7"/>
    <property type="match status" value="1"/>
</dbReference>
<dbReference type="Proteomes" id="UP000240638">
    <property type="component" value="Unassembled WGS sequence"/>
</dbReference>
<feature type="domain" description="CASTOR ACT" evidence="2">
    <location>
        <begin position="71"/>
        <end position="127"/>
    </location>
</feature>
<dbReference type="EMBL" id="PYUC01000017">
    <property type="protein sequence ID" value="PTB17582.1"/>
    <property type="molecule type" value="Genomic_DNA"/>
</dbReference>
<dbReference type="Gene3D" id="3.30.2130.10">
    <property type="entry name" value="VC0802-like"/>
    <property type="match status" value="1"/>
</dbReference>